<dbReference type="PANTHER" id="PTHR33271:SF22">
    <property type="entry name" value="OS04G0445200 PROTEIN"/>
    <property type="match status" value="1"/>
</dbReference>
<dbReference type="AlphaFoldDB" id="I3Y734"/>
<dbReference type="InterPro" id="IPR014710">
    <property type="entry name" value="RmlC-like_jellyroll"/>
</dbReference>
<dbReference type="RefSeq" id="WP_014777294.1">
    <property type="nucleotide sequence ID" value="NC_018012.1"/>
</dbReference>
<evidence type="ECO:0000259" key="1">
    <source>
        <dbReference type="Pfam" id="PF05899"/>
    </source>
</evidence>
<protein>
    <submittedName>
        <fullName evidence="2">Putative enzyme of the cupin superfamily</fullName>
    </submittedName>
</protein>
<feature type="domain" description="(S)-ureidoglycine aminohydrolase cupin" evidence="1">
    <location>
        <begin position="23"/>
        <end position="90"/>
    </location>
</feature>
<accession>I3Y734</accession>
<dbReference type="KEGG" id="tvi:Thivi_0750"/>
<dbReference type="Proteomes" id="UP000006062">
    <property type="component" value="Chromosome"/>
</dbReference>
<dbReference type="STRING" id="765911.Thivi_0750"/>
<name>I3Y734_THIV6</name>
<evidence type="ECO:0000313" key="3">
    <source>
        <dbReference type="Proteomes" id="UP000006062"/>
    </source>
</evidence>
<dbReference type="InterPro" id="IPR008579">
    <property type="entry name" value="UGlyAH_Cupin_dom"/>
</dbReference>
<organism evidence="2 3">
    <name type="scientific">Thiocystis violascens (strain ATCC 17096 / DSM 198 / 6111)</name>
    <name type="common">Chromatium violascens</name>
    <dbReference type="NCBI Taxonomy" id="765911"/>
    <lineage>
        <taxon>Bacteria</taxon>
        <taxon>Pseudomonadati</taxon>
        <taxon>Pseudomonadota</taxon>
        <taxon>Gammaproteobacteria</taxon>
        <taxon>Chromatiales</taxon>
        <taxon>Chromatiaceae</taxon>
        <taxon>Thiocystis</taxon>
    </lineage>
</organism>
<reference evidence="2 3" key="1">
    <citation type="submission" date="2012-06" db="EMBL/GenBank/DDBJ databases">
        <title>Complete sequence of Thiocystis violascens DSM 198.</title>
        <authorList>
            <consortium name="US DOE Joint Genome Institute"/>
            <person name="Lucas S."/>
            <person name="Han J."/>
            <person name="Lapidus A."/>
            <person name="Cheng J.-F."/>
            <person name="Goodwin L."/>
            <person name="Pitluck S."/>
            <person name="Peters L."/>
            <person name="Ovchinnikova G."/>
            <person name="Teshima H."/>
            <person name="Detter J.C."/>
            <person name="Han C."/>
            <person name="Tapia R."/>
            <person name="Land M."/>
            <person name="Hauser L."/>
            <person name="Kyrpides N."/>
            <person name="Ivanova N."/>
            <person name="Pagani I."/>
            <person name="Vogl K."/>
            <person name="Liu Z."/>
            <person name="Frigaard N.-U."/>
            <person name="Bryant D."/>
            <person name="Woyke T."/>
        </authorList>
    </citation>
    <scope>NUCLEOTIDE SEQUENCE [LARGE SCALE GENOMIC DNA]</scope>
    <source>
        <strain evidence="3">ATCC 17096 / DSM 198 / 6111</strain>
    </source>
</reference>
<dbReference type="Gene3D" id="2.60.120.10">
    <property type="entry name" value="Jelly Rolls"/>
    <property type="match status" value="1"/>
</dbReference>
<dbReference type="Pfam" id="PF05899">
    <property type="entry name" value="Cupin_3"/>
    <property type="match status" value="1"/>
</dbReference>
<sequence>MNDLVIRCEHKPSPAKLDVMGIDGWPLWKKEPSTFPWHYEKTETCYVQRGRFVVTPDGGEPLTFGRGDLISFPAGLSCVWEILEPVEKHYRFDETPS</sequence>
<evidence type="ECO:0000313" key="2">
    <source>
        <dbReference type="EMBL" id="AFL72802.1"/>
    </source>
</evidence>
<proteinExistence type="predicted"/>
<gene>
    <name evidence="2" type="ordered locus">Thivi_0750</name>
</gene>
<dbReference type="CDD" id="cd02227">
    <property type="entry name" value="cupin_TM1112-like"/>
    <property type="match status" value="1"/>
</dbReference>
<dbReference type="SUPFAM" id="SSF51182">
    <property type="entry name" value="RmlC-like cupins"/>
    <property type="match status" value="1"/>
</dbReference>
<keyword evidence="3" id="KW-1185">Reference proteome</keyword>
<dbReference type="HOGENOM" id="CLU_135880_2_0_6"/>
<dbReference type="EMBL" id="CP003154">
    <property type="protein sequence ID" value="AFL72802.1"/>
    <property type="molecule type" value="Genomic_DNA"/>
</dbReference>
<dbReference type="eggNOG" id="COG3450">
    <property type="taxonomic scope" value="Bacteria"/>
</dbReference>
<dbReference type="PANTHER" id="PTHR33271">
    <property type="entry name" value="OS04G0445200 PROTEIN"/>
    <property type="match status" value="1"/>
</dbReference>
<dbReference type="OrthoDB" id="9799053at2"/>
<dbReference type="InterPro" id="IPR011051">
    <property type="entry name" value="RmlC_Cupin_sf"/>
</dbReference>